<evidence type="ECO:0000256" key="7">
    <source>
        <dbReference type="ARBA" id="ARBA00022827"/>
    </source>
</evidence>
<keyword evidence="6 11" id="KW-0288">FMN</keyword>
<gene>
    <name evidence="11" type="primary">aroC</name>
    <name evidence="13" type="ORF">BO225_02455</name>
</gene>
<evidence type="ECO:0000256" key="8">
    <source>
        <dbReference type="ARBA" id="ARBA00022857"/>
    </source>
</evidence>
<dbReference type="PROSITE" id="PS00788">
    <property type="entry name" value="CHORISMATE_SYNTHASE_2"/>
    <property type="match status" value="1"/>
</dbReference>
<dbReference type="AlphaFoldDB" id="A0A1U7NQ12"/>
<comment type="cofactor">
    <cofactor evidence="11 12">
        <name>FMNH2</name>
        <dbReference type="ChEBI" id="CHEBI:57618"/>
    </cofactor>
    <text evidence="11 12">Reduced FMN (FMNH(2)).</text>
</comment>
<comment type="pathway">
    <text evidence="1 11 12">Metabolic intermediate biosynthesis; chorismate biosynthesis; chorismate from D-erythrose 4-phosphate and phosphoenolpyruvate: step 7/7.</text>
</comment>
<dbReference type="InterPro" id="IPR035904">
    <property type="entry name" value="Chorismate_synth_AroC_sf"/>
</dbReference>
<evidence type="ECO:0000256" key="1">
    <source>
        <dbReference type="ARBA" id="ARBA00005044"/>
    </source>
</evidence>
<evidence type="ECO:0000256" key="9">
    <source>
        <dbReference type="ARBA" id="ARBA00023141"/>
    </source>
</evidence>
<feature type="binding site" evidence="11">
    <location>
        <position position="47"/>
    </location>
    <ligand>
        <name>NADP(+)</name>
        <dbReference type="ChEBI" id="CHEBI:58349"/>
    </ligand>
</feature>
<evidence type="ECO:0000256" key="5">
    <source>
        <dbReference type="ARBA" id="ARBA00022630"/>
    </source>
</evidence>
<keyword evidence="10 11" id="KW-0456">Lyase</keyword>
<dbReference type="EC" id="4.2.3.5" evidence="3 11"/>
<dbReference type="GO" id="GO:0005829">
    <property type="term" value="C:cytosol"/>
    <property type="evidence" value="ECO:0007669"/>
    <property type="project" value="TreeGrafter"/>
</dbReference>
<dbReference type="PIRSF" id="PIRSF001456">
    <property type="entry name" value="Chorismate_synth"/>
    <property type="match status" value="1"/>
</dbReference>
<feature type="binding site" evidence="11">
    <location>
        <begin position="304"/>
        <end position="308"/>
    </location>
    <ligand>
        <name>FMN</name>
        <dbReference type="ChEBI" id="CHEBI:58210"/>
    </ligand>
</feature>
<evidence type="ECO:0000256" key="4">
    <source>
        <dbReference type="ARBA" id="ARBA00022605"/>
    </source>
</evidence>
<evidence type="ECO:0000256" key="12">
    <source>
        <dbReference type="RuleBase" id="RU000605"/>
    </source>
</evidence>
<feature type="binding site" evidence="11">
    <location>
        <position position="289"/>
    </location>
    <ligand>
        <name>FMN</name>
        <dbReference type="ChEBI" id="CHEBI:58210"/>
    </ligand>
</feature>
<keyword evidence="8 11" id="KW-0521">NADP</keyword>
<reference evidence="13 14" key="1">
    <citation type="submission" date="2016-11" db="EMBL/GenBank/DDBJ databases">
        <title>Description of two novel members of the family Erysipelotrichaceae: Ileibacterium lipovorans gen. nov., sp. nov. and Dubosiella newyorkensis, gen. nov., sp. nov.</title>
        <authorList>
            <person name="Cox L.M."/>
            <person name="Sohn J."/>
            <person name="Tyrrell K.L."/>
            <person name="Citron D.M."/>
            <person name="Lawson P.A."/>
            <person name="Patel N.B."/>
            <person name="Iizumi T."/>
            <person name="Perez-Perez G.I."/>
            <person name="Goldstein E.J."/>
            <person name="Blaser M.J."/>
        </authorList>
    </citation>
    <scope>NUCLEOTIDE SEQUENCE [LARGE SCALE GENOMIC DNA]</scope>
    <source>
        <strain evidence="13 14">NYU-BL-A4</strain>
    </source>
</reference>
<dbReference type="GO" id="GO:0009073">
    <property type="term" value="P:aromatic amino acid family biosynthetic process"/>
    <property type="evidence" value="ECO:0007669"/>
    <property type="project" value="UniProtKB-KW"/>
</dbReference>
<dbReference type="GO" id="GO:0010181">
    <property type="term" value="F:FMN binding"/>
    <property type="evidence" value="ECO:0007669"/>
    <property type="project" value="TreeGrafter"/>
</dbReference>
<evidence type="ECO:0000256" key="2">
    <source>
        <dbReference type="ARBA" id="ARBA00008014"/>
    </source>
</evidence>
<dbReference type="OrthoDB" id="9771806at2"/>
<accession>A0A1U7NQ12</accession>
<dbReference type="PROSITE" id="PS00787">
    <property type="entry name" value="CHORISMATE_SYNTHASE_1"/>
    <property type="match status" value="1"/>
</dbReference>
<organism evidence="13 14">
    <name type="scientific">Dubosiella newyorkensis</name>
    <dbReference type="NCBI Taxonomy" id="1862672"/>
    <lineage>
        <taxon>Bacteria</taxon>
        <taxon>Bacillati</taxon>
        <taxon>Bacillota</taxon>
        <taxon>Erysipelotrichia</taxon>
        <taxon>Erysipelotrichales</taxon>
        <taxon>Erysipelotrichaceae</taxon>
        <taxon>Dubosiella</taxon>
    </lineage>
</organism>
<evidence type="ECO:0000256" key="6">
    <source>
        <dbReference type="ARBA" id="ARBA00022643"/>
    </source>
</evidence>
<dbReference type="GO" id="GO:0009423">
    <property type="term" value="P:chorismate biosynthetic process"/>
    <property type="evidence" value="ECO:0007669"/>
    <property type="project" value="UniProtKB-UniRule"/>
</dbReference>
<dbReference type="GO" id="GO:0004107">
    <property type="term" value="F:chorismate synthase activity"/>
    <property type="evidence" value="ECO:0007669"/>
    <property type="project" value="UniProtKB-UniRule"/>
</dbReference>
<comment type="catalytic activity">
    <reaction evidence="11 12">
        <text>5-O-(1-carboxyvinyl)-3-phosphoshikimate = chorismate + phosphate</text>
        <dbReference type="Rhea" id="RHEA:21020"/>
        <dbReference type="ChEBI" id="CHEBI:29748"/>
        <dbReference type="ChEBI" id="CHEBI:43474"/>
        <dbReference type="ChEBI" id="CHEBI:57701"/>
        <dbReference type="EC" id="4.2.3.5"/>
    </reaction>
</comment>
<dbReference type="Proteomes" id="UP000186705">
    <property type="component" value="Unassembled WGS sequence"/>
</dbReference>
<dbReference type="InterPro" id="IPR000453">
    <property type="entry name" value="Chorismate_synth"/>
</dbReference>
<dbReference type="InterPro" id="IPR020541">
    <property type="entry name" value="Chorismate_synthase_CS"/>
</dbReference>
<dbReference type="RefSeq" id="WP_076340695.1">
    <property type="nucleotide sequence ID" value="NZ_CAMRDH010000010.1"/>
</dbReference>
<dbReference type="GeneID" id="78274809"/>
<comment type="caution">
    <text evidence="13">The sequence shown here is derived from an EMBL/GenBank/DDBJ whole genome shotgun (WGS) entry which is preliminary data.</text>
</comment>
<feature type="binding site" evidence="11">
    <location>
        <begin position="124"/>
        <end position="126"/>
    </location>
    <ligand>
        <name>FMN</name>
        <dbReference type="ChEBI" id="CHEBI:58210"/>
    </ligand>
</feature>
<dbReference type="STRING" id="1862672.BO225_02455"/>
<comment type="function">
    <text evidence="11">Catalyzes the anti-1,4-elimination of the C-3 phosphate and the C-6 proR hydrogen from 5-enolpyruvylshikimate-3-phosphate (EPSP) to yield chorismate, which is the branch point compound that serves as the starting substrate for the three terminal pathways of aromatic amino acid biosynthesis. This reaction introduces a second double bond into the aromatic ring system.</text>
</comment>
<feature type="binding site" evidence="11">
    <location>
        <position position="331"/>
    </location>
    <ligand>
        <name>FMN</name>
        <dbReference type="ChEBI" id="CHEBI:58210"/>
    </ligand>
</feature>
<comment type="caution">
    <text evidence="11">Lacks conserved residue(s) required for the propagation of feature annotation.</text>
</comment>
<dbReference type="HAMAP" id="MF_00300">
    <property type="entry name" value="Chorismate_synth"/>
    <property type="match status" value="1"/>
</dbReference>
<comment type="subunit">
    <text evidence="11">Homotetramer.</text>
</comment>
<evidence type="ECO:0000256" key="10">
    <source>
        <dbReference type="ARBA" id="ARBA00023239"/>
    </source>
</evidence>
<dbReference type="CDD" id="cd07304">
    <property type="entry name" value="Chorismate_synthase"/>
    <property type="match status" value="1"/>
</dbReference>
<keyword evidence="5 11" id="KW-0285">Flavoprotein</keyword>
<name>A0A1U7NQ12_9FIRM</name>
<dbReference type="EMBL" id="MPKA01000044">
    <property type="protein sequence ID" value="OLU47722.1"/>
    <property type="molecule type" value="Genomic_DNA"/>
</dbReference>
<dbReference type="NCBIfam" id="TIGR00033">
    <property type="entry name" value="aroC"/>
    <property type="match status" value="1"/>
</dbReference>
<sequence length="370" mass="40586">MKNSFGTNLQITVFGESHGPCIGIVLDGLPAGFSIDEKQIEHDMELRKPKGKTGTQRHEEDTIHIVSGFFNGYTTGSPLTILIENKAQRSKDYAPLKYRLRPSHADWSAFEKYHGYQDYRGGGHFSGRLTAPIVAAGSICKQILNQKGVKIATHLEALYTLEDDAFSTKAEELDQQIDLLNEKQFPTLNEKKGEEMKTAIEQAALEKDSVGGILESAITHFPAGIGEPFFDSLESLLAHALFSIPAVKGVSFGLGFDFAAKKGSEANDALYAHDGRIETTSNNNAGINGGISNGMPILIHTVIKPTASIFKAQKSVEYDTKENIELTIEGRHDPCIAHRARIVVDSMIAFTLLDAWMSKAAKEEFEEETL</sequence>
<dbReference type="PANTHER" id="PTHR21085:SF0">
    <property type="entry name" value="CHORISMATE SYNTHASE"/>
    <property type="match status" value="1"/>
</dbReference>
<feature type="binding site" evidence="11">
    <location>
        <position position="52"/>
    </location>
    <ligand>
        <name>NADP(+)</name>
        <dbReference type="ChEBI" id="CHEBI:58349"/>
    </ligand>
</feature>
<keyword evidence="9 11" id="KW-0057">Aromatic amino acid biosynthesis</keyword>
<dbReference type="Pfam" id="PF01264">
    <property type="entry name" value="Chorismate_synt"/>
    <property type="match status" value="1"/>
</dbReference>
<dbReference type="PANTHER" id="PTHR21085">
    <property type="entry name" value="CHORISMATE SYNTHASE"/>
    <property type="match status" value="1"/>
</dbReference>
<keyword evidence="7 11" id="KW-0274">FAD</keyword>
<comment type="similarity">
    <text evidence="2 11 12">Belongs to the chorismate synthase family.</text>
</comment>
<evidence type="ECO:0000256" key="3">
    <source>
        <dbReference type="ARBA" id="ARBA00013036"/>
    </source>
</evidence>
<dbReference type="UniPathway" id="UPA00053">
    <property type="reaction ID" value="UER00090"/>
</dbReference>
<dbReference type="GO" id="GO:0008652">
    <property type="term" value="P:amino acid biosynthetic process"/>
    <property type="evidence" value="ECO:0007669"/>
    <property type="project" value="UniProtKB-KW"/>
</dbReference>
<keyword evidence="14" id="KW-1185">Reference proteome</keyword>
<evidence type="ECO:0000256" key="11">
    <source>
        <dbReference type="HAMAP-Rule" id="MF_00300"/>
    </source>
</evidence>
<dbReference type="SUPFAM" id="SSF103263">
    <property type="entry name" value="Chorismate synthase, AroC"/>
    <property type="match status" value="1"/>
</dbReference>
<proteinExistence type="inferred from homology"/>
<dbReference type="NCBIfam" id="NF003793">
    <property type="entry name" value="PRK05382.1"/>
    <property type="match status" value="1"/>
</dbReference>
<dbReference type="Gene3D" id="3.60.150.10">
    <property type="entry name" value="Chorismate synthase AroC"/>
    <property type="match status" value="1"/>
</dbReference>
<protein>
    <recommendedName>
        <fullName evidence="3 11">Chorismate synthase</fullName>
        <shortName evidence="11">CS</shortName>
        <ecNumber evidence="3 11">4.2.3.5</ecNumber>
    </recommendedName>
    <alternativeName>
        <fullName evidence="11">5-enolpyruvylshikimate-3-phosphate phospholyase</fullName>
    </alternativeName>
</protein>
<keyword evidence="4 11" id="KW-0028">Amino-acid biosynthesis</keyword>
<evidence type="ECO:0000313" key="14">
    <source>
        <dbReference type="Proteomes" id="UP000186705"/>
    </source>
</evidence>
<evidence type="ECO:0000313" key="13">
    <source>
        <dbReference type="EMBL" id="OLU47722.1"/>
    </source>
</evidence>